<feature type="region of interest" description="Disordered" evidence="1">
    <location>
        <begin position="154"/>
        <end position="203"/>
    </location>
</feature>
<protein>
    <submittedName>
        <fullName evidence="3">Uncharacterized protein LOC125385027</fullName>
    </submittedName>
</protein>
<evidence type="ECO:0000256" key="1">
    <source>
        <dbReference type="SAM" id="MobiDB-lite"/>
    </source>
</evidence>
<dbReference type="KEGG" id="bter:125385027"/>
<dbReference type="Proteomes" id="UP000835206">
    <property type="component" value="Chromosome 4"/>
</dbReference>
<accession>A0A9C6S8C7</accession>
<sequence length="212" mass="23290">MKWITVTGDLKGISSNWPGKTTEQKGNRSKSFRSNSFDVSTLHGAKSKLSGSSKAAISTFMSPSNWFTKRHQPMSKKPEDLVTPSLSLKLDKSKVVKAVKSYGTNTKSYGTTLVEPKWTLRTKLILWSETFSFSFLRDKGEVFGSAIEKMLTAQKGNDTGASGSSGKPSVSPNKPMSGKVTNWFSNTKNQNRNQTESSEPSLCSSLKDLFNN</sequence>
<proteinExistence type="predicted"/>
<evidence type="ECO:0000313" key="3">
    <source>
        <dbReference type="RefSeq" id="XP_048261470.1"/>
    </source>
</evidence>
<dbReference type="GeneID" id="125385027"/>
<dbReference type="OrthoDB" id="7424185at2759"/>
<name>A0A9C6S8C7_BOMTE</name>
<reference evidence="3" key="1">
    <citation type="submission" date="2025-08" db="UniProtKB">
        <authorList>
            <consortium name="RefSeq"/>
        </authorList>
    </citation>
    <scope>IDENTIFICATION</scope>
</reference>
<evidence type="ECO:0000313" key="2">
    <source>
        <dbReference type="Proteomes" id="UP000835206"/>
    </source>
</evidence>
<keyword evidence="2" id="KW-1185">Reference proteome</keyword>
<dbReference type="AlphaFoldDB" id="A0A9C6S8C7"/>
<dbReference type="RefSeq" id="XP_048261470.1">
    <property type="nucleotide sequence ID" value="XM_048405513.1"/>
</dbReference>
<gene>
    <name evidence="3" type="primary">LOC125385027</name>
</gene>
<feature type="region of interest" description="Disordered" evidence="1">
    <location>
        <begin position="14"/>
        <end position="33"/>
    </location>
</feature>
<organism evidence="2 3">
    <name type="scientific">Bombus terrestris</name>
    <name type="common">Buff-tailed bumblebee</name>
    <name type="synonym">Apis terrestris</name>
    <dbReference type="NCBI Taxonomy" id="30195"/>
    <lineage>
        <taxon>Eukaryota</taxon>
        <taxon>Metazoa</taxon>
        <taxon>Ecdysozoa</taxon>
        <taxon>Arthropoda</taxon>
        <taxon>Hexapoda</taxon>
        <taxon>Insecta</taxon>
        <taxon>Pterygota</taxon>
        <taxon>Neoptera</taxon>
        <taxon>Endopterygota</taxon>
        <taxon>Hymenoptera</taxon>
        <taxon>Apocrita</taxon>
        <taxon>Aculeata</taxon>
        <taxon>Apoidea</taxon>
        <taxon>Anthophila</taxon>
        <taxon>Apidae</taxon>
        <taxon>Bombus</taxon>
        <taxon>Bombus</taxon>
    </lineage>
</organism>